<dbReference type="EMBL" id="MRCG01000016">
    <property type="protein sequence ID" value="OKH45667.1"/>
    <property type="molecule type" value="Genomic_DNA"/>
</dbReference>
<dbReference type="OrthoDB" id="290767at2"/>
<evidence type="ECO:0008006" key="3">
    <source>
        <dbReference type="Google" id="ProtNLM"/>
    </source>
</evidence>
<proteinExistence type="predicted"/>
<protein>
    <recommendedName>
        <fullName evidence="3">DUF4258 domain-containing protein</fullName>
    </recommendedName>
</protein>
<dbReference type="Proteomes" id="UP000185557">
    <property type="component" value="Unassembled WGS sequence"/>
</dbReference>
<comment type="caution">
    <text evidence="1">The sequence shown here is derived from an EMBL/GenBank/DDBJ whole genome shotgun (WGS) entry which is preliminary data.</text>
</comment>
<evidence type="ECO:0000313" key="2">
    <source>
        <dbReference type="Proteomes" id="UP000185557"/>
    </source>
</evidence>
<sequence>MKTTPYFEQKLLERPEIRREWCELVLRNPIKTTVQPNGRLSAWAIIPEYGDRVLRVIVLEDGETLHNVYFDRNFRSRLQRGLEP</sequence>
<keyword evidence="2" id="KW-1185">Reference proteome</keyword>
<organism evidence="1 2">
    <name type="scientific">Phormidium tenue NIES-30</name>
    <dbReference type="NCBI Taxonomy" id="549789"/>
    <lineage>
        <taxon>Bacteria</taxon>
        <taxon>Bacillati</taxon>
        <taxon>Cyanobacteriota</taxon>
        <taxon>Cyanophyceae</taxon>
        <taxon>Oscillatoriophycideae</taxon>
        <taxon>Oscillatoriales</taxon>
        <taxon>Oscillatoriaceae</taxon>
        <taxon>Phormidium</taxon>
    </lineage>
</organism>
<evidence type="ECO:0000313" key="1">
    <source>
        <dbReference type="EMBL" id="OKH45667.1"/>
    </source>
</evidence>
<reference evidence="1 2" key="1">
    <citation type="submission" date="2016-11" db="EMBL/GenBank/DDBJ databases">
        <title>Draft Genome Sequences of Nine Cyanobacterial Strains from Diverse Habitats.</title>
        <authorList>
            <person name="Zhu T."/>
            <person name="Hou S."/>
            <person name="Lu X."/>
            <person name="Hess W.R."/>
        </authorList>
    </citation>
    <scope>NUCLEOTIDE SEQUENCE [LARGE SCALE GENOMIC DNA]</scope>
    <source>
        <strain evidence="1 2">NIES-30</strain>
    </source>
</reference>
<accession>A0A1U7J168</accession>
<gene>
    <name evidence="1" type="ORF">NIES30_19265</name>
</gene>
<dbReference type="STRING" id="549789.NIES30_19265"/>
<name>A0A1U7J168_9CYAN</name>
<dbReference type="AlphaFoldDB" id="A0A1U7J168"/>